<dbReference type="Pfam" id="PF00410">
    <property type="entry name" value="Ribosomal_S8"/>
    <property type="match status" value="1"/>
</dbReference>
<dbReference type="PANTHER" id="PTHR11758">
    <property type="entry name" value="40S RIBOSOMAL PROTEIN S15A"/>
    <property type="match status" value="1"/>
</dbReference>
<dbReference type="SUPFAM" id="SSF56047">
    <property type="entry name" value="Ribosomal protein S8"/>
    <property type="match status" value="1"/>
</dbReference>
<keyword evidence="5" id="KW-0699">rRNA-binding</keyword>
<evidence type="ECO:0000256" key="6">
    <source>
        <dbReference type="RuleBase" id="RU003660"/>
    </source>
</evidence>
<dbReference type="PROSITE" id="PS00053">
    <property type="entry name" value="RIBOSOMAL_S8"/>
    <property type="match status" value="1"/>
</dbReference>
<dbReference type="Gene3D" id="3.30.1490.10">
    <property type="match status" value="1"/>
</dbReference>
<dbReference type="STRING" id="1802627.A3A70_01170"/>
<comment type="caution">
    <text evidence="7">The sequence shown here is derived from an EMBL/GenBank/DDBJ whole genome shotgun (WGS) entry which is preliminary data.</text>
</comment>
<dbReference type="AlphaFoldDB" id="A0A1F4VS10"/>
<dbReference type="GO" id="GO:0005737">
    <property type="term" value="C:cytoplasm"/>
    <property type="evidence" value="ECO:0007669"/>
    <property type="project" value="UniProtKB-ARBA"/>
</dbReference>
<dbReference type="EMBL" id="MEVK01000008">
    <property type="protein sequence ID" value="OGC59768.1"/>
    <property type="molecule type" value="Genomic_DNA"/>
</dbReference>
<dbReference type="GO" id="GO:0006412">
    <property type="term" value="P:translation"/>
    <property type="evidence" value="ECO:0007669"/>
    <property type="project" value="UniProtKB-UniRule"/>
</dbReference>
<evidence type="ECO:0000256" key="1">
    <source>
        <dbReference type="ARBA" id="ARBA00006471"/>
    </source>
</evidence>
<evidence type="ECO:0000256" key="4">
    <source>
        <dbReference type="ARBA" id="ARBA00035258"/>
    </source>
</evidence>
<comment type="similarity">
    <text evidence="1 5 6">Belongs to the universal ribosomal protein uS8 family.</text>
</comment>
<dbReference type="InterPro" id="IPR035987">
    <property type="entry name" value="Ribosomal_uS8_sf"/>
</dbReference>
<dbReference type="HAMAP" id="MF_01302_B">
    <property type="entry name" value="Ribosomal_uS8_B"/>
    <property type="match status" value="1"/>
</dbReference>
<dbReference type="InterPro" id="IPR047863">
    <property type="entry name" value="Ribosomal_uS8_CS"/>
</dbReference>
<dbReference type="FunFam" id="3.30.1490.10:FF:000001">
    <property type="entry name" value="30S ribosomal protein S8"/>
    <property type="match status" value="1"/>
</dbReference>
<reference evidence="7 8" key="1">
    <citation type="journal article" date="2016" name="Nat. Commun.">
        <title>Thousands of microbial genomes shed light on interconnected biogeochemical processes in an aquifer system.</title>
        <authorList>
            <person name="Anantharaman K."/>
            <person name="Brown C.T."/>
            <person name="Hug L.A."/>
            <person name="Sharon I."/>
            <person name="Castelle C.J."/>
            <person name="Probst A.J."/>
            <person name="Thomas B.C."/>
            <person name="Singh A."/>
            <person name="Wilkins M.J."/>
            <person name="Karaoz U."/>
            <person name="Brodie E.L."/>
            <person name="Williams K.H."/>
            <person name="Hubbard S.S."/>
            <person name="Banfield J.F."/>
        </authorList>
    </citation>
    <scope>NUCLEOTIDE SEQUENCE [LARGE SCALE GENOMIC DNA]</scope>
</reference>
<organism evidence="7 8">
    <name type="scientific">candidate division WWE3 bacterium RIFCSPLOWO2_01_FULL_42_11</name>
    <dbReference type="NCBI Taxonomy" id="1802627"/>
    <lineage>
        <taxon>Bacteria</taxon>
        <taxon>Katanobacteria</taxon>
    </lineage>
</organism>
<gene>
    <name evidence="5" type="primary">rpsH</name>
    <name evidence="7" type="ORF">A3A70_01170</name>
</gene>
<dbReference type="Proteomes" id="UP000178964">
    <property type="component" value="Unassembled WGS sequence"/>
</dbReference>
<evidence type="ECO:0000256" key="3">
    <source>
        <dbReference type="ARBA" id="ARBA00023274"/>
    </source>
</evidence>
<accession>A0A1F4VS10</accession>
<proteinExistence type="inferred from homology"/>
<evidence type="ECO:0000256" key="5">
    <source>
        <dbReference type="HAMAP-Rule" id="MF_01302"/>
    </source>
</evidence>
<dbReference type="InterPro" id="IPR000630">
    <property type="entry name" value="Ribosomal_uS8"/>
</dbReference>
<comment type="subunit">
    <text evidence="5">Part of the 30S ribosomal subunit. Contacts proteins S5 and S12.</text>
</comment>
<evidence type="ECO:0000313" key="7">
    <source>
        <dbReference type="EMBL" id="OGC59768.1"/>
    </source>
</evidence>
<sequence length="131" mass="14390">MDTIANALSQIKNASRVNKSVIEVNYSGVIENVANLFKTEGYLSDVRVFKEGNRGGKKLALHLKYNPDGTPAITDLRRVSKSGQRIYATKKNMKDVMNGLGLSVVSTSLGIMSTKEARKRDLGGEIICEVW</sequence>
<dbReference type="GO" id="GO:0019843">
    <property type="term" value="F:rRNA binding"/>
    <property type="evidence" value="ECO:0007669"/>
    <property type="project" value="UniProtKB-UniRule"/>
</dbReference>
<dbReference type="Gene3D" id="3.30.1370.30">
    <property type="match status" value="1"/>
</dbReference>
<dbReference type="GO" id="GO:0005840">
    <property type="term" value="C:ribosome"/>
    <property type="evidence" value="ECO:0007669"/>
    <property type="project" value="UniProtKB-KW"/>
</dbReference>
<dbReference type="GO" id="GO:1990904">
    <property type="term" value="C:ribonucleoprotein complex"/>
    <property type="evidence" value="ECO:0007669"/>
    <property type="project" value="UniProtKB-KW"/>
</dbReference>
<keyword evidence="2 5" id="KW-0689">Ribosomal protein</keyword>
<keyword evidence="3 5" id="KW-0687">Ribonucleoprotein</keyword>
<dbReference type="NCBIfam" id="NF001109">
    <property type="entry name" value="PRK00136.1"/>
    <property type="match status" value="1"/>
</dbReference>
<comment type="function">
    <text evidence="5">One of the primary rRNA binding proteins, it binds directly to 16S rRNA central domain where it helps coordinate assembly of the platform of the 30S subunit.</text>
</comment>
<evidence type="ECO:0000256" key="2">
    <source>
        <dbReference type="ARBA" id="ARBA00022980"/>
    </source>
</evidence>
<evidence type="ECO:0000313" key="8">
    <source>
        <dbReference type="Proteomes" id="UP000178964"/>
    </source>
</evidence>
<dbReference type="GO" id="GO:0003735">
    <property type="term" value="F:structural constituent of ribosome"/>
    <property type="evidence" value="ECO:0007669"/>
    <property type="project" value="InterPro"/>
</dbReference>
<name>A0A1F4VS10_UNCKA</name>
<keyword evidence="5" id="KW-0694">RNA-binding</keyword>
<protein>
    <recommendedName>
        <fullName evidence="4 5">Small ribosomal subunit protein uS8</fullName>
    </recommendedName>
</protein>